<protein>
    <recommendedName>
        <fullName evidence="1">DUF7661 domain-containing protein</fullName>
    </recommendedName>
</protein>
<sequence>MERYRFNVFGDIVLIERRDSAWRCFSVGADGKLGFVDLAVPSEVSCEELPQYLYDIFHESAASSDGDIFEIV</sequence>
<evidence type="ECO:0000313" key="3">
    <source>
        <dbReference type="Proteomes" id="UP000028782"/>
    </source>
</evidence>
<feature type="domain" description="DUF7661" evidence="1">
    <location>
        <begin position="3"/>
        <end position="71"/>
    </location>
</feature>
<name>A0A076PV53_COMTE</name>
<dbReference type="AlphaFoldDB" id="A0A076PV53"/>
<gene>
    <name evidence="2" type="ORF">O987_15575</name>
</gene>
<dbReference type="RefSeq" id="WP_019042546.1">
    <property type="nucleotide sequence ID" value="NZ_CP006704.1"/>
</dbReference>
<evidence type="ECO:0000313" key="2">
    <source>
        <dbReference type="EMBL" id="AIJ47227.1"/>
    </source>
</evidence>
<accession>A0A076PV53</accession>
<dbReference type="Proteomes" id="UP000028782">
    <property type="component" value="Chromosome"/>
</dbReference>
<proteinExistence type="predicted"/>
<dbReference type="HOGENOM" id="CLU_184537_1_0_4"/>
<organism evidence="2 3">
    <name type="scientific">Comamonas testosteroni TK102</name>
    <dbReference type="NCBI Taxonomy" id="1392005"/>
    <lineage>
        <taxon>Bacteria</taxon>
        <taxon>Pseudomonadati</taxon>
        <taxon>Pseudomonadota</taxon>
        <taxon>Betaproteobacteria</taxon>
        <taxon>Burkholderiales</taxon>
        <taxon>Comamonadaceae</taxon>
        <taxon>Comamonas</taxon>
    </lineage>
</organism>
<dbReference type="Pfam" id="PF24697">
    <property type="entry name" value="DUF7661"/>
    <property type="match status" value="1"/>
</dbReference>
<dbReference type="KEGG" id="ctes:O987_15575"/>
<dbReference type="EMBL" id="CP006704">
    <property type="protein sequence ID" value="AIJ47227.1"/>
    <property type="molecule type" value="Genomic_DNA"/>
</dbReference>
<dbReference type="InterPro" id="IPR056078">
    <property type="entry name" value="DUF7661"/>
</dbReference>
<reference evidence="2 3" key="1">
    <citation type="journal article" date="2014" name="Genome Announc.">
        <title>Complete Genome Sequence of Polychlorinated Biphenyl Degrader Comamonas testosteroni TK102 (NBRC 109938).</title>
        <authorList>
            <person name="Fukuda K."/>
            <person name="Hosoyama A."/>
            <person name="Tsuchikane K."/>
            <person name="Ohji S."/>
            <person name="Yamazoe A."/>
            <person name="Fujita N."/>
            <person name="Shintani M."/>
            <person name="Kimbara K."/>
        </authorList>
    </citation>
    <scope>NUCLEOTIDE SEQUENCE [LARGE SCALE GENOMIC DNA]</scope>
    <source>
        <strain evidence="2">TK102</strain>
    </source>
</reference>
<evidence type="ECO:0000259" key="1">
    <source>
        <dbReference type="Pfam" id="PF24697"/>
    </source>
</evidence>